<dbReference type="KEGG" id="sdyn:Mal52_19120"/>
<reference evidence="2 3" key="1">
    <citation type="submission" date="2019-02" db="EMBL/GenBank/DDBJ databases">
        <title>Deep-cultivation of Planctomycetes and their phenomic and genomic characterization uncovers novel biology.</title>
        <authorList>
            <person name="Wiegand S."/>
            <person name="Jogler M."/>
            <person name="Boedeker C."/>
            <person name="Pinto D."/>
            <person name="Vollmers J."/>
            <person name="Rivas-Marin E."/>
            <person name="Kohn T."/>
            <person name="Peeters S.H."/>
            <person name="Heuer A."/>
            <person name="Rast P."/>
            <person name="Oberbeckmann S."/>
            <person name="Bunk B."/>
            <person name="Jeske O."/>
            <person name="Meyerdierks A."/>
            <person name="Storesund J.E."/>
            <person name="Kallscheuer N."/>
            <person name="Luecker S."/>
            <person name="Lage O.M."/>
            <person name="Pohl T."/>
            <person name="Merkel B.J."/>
            <person name="Hornburger P."/>
            <person name="Mueller R.-W."/>
            <person name="Bruemmer F."/>
            <person name="Labrenz M."/>
            <person name="Spormann A.M."/>
            <person name="Op den Camp H."/>
            <person name="Overmann J."/>
            <person name="Amann R."/>
            <person name="Jetten M.S.M."/>
            <person name="Mascher T."/>
            <person name="Medema M.H."/>
            <person name="Devos D.P."/>
            <person name="Kaster A.-K."/>
            <person name="Ovreas L."/>
            <person name="Rohde M."/>
            <person name="Galperin M.Y."/>
            <person name="Jogler C."/>
        </authorList>
    </citation>
    <scope>NUCLEOTIDE SEQUENCE [LARGE SCALE GENOMIC DNA]</scope>
    <source>
        <strain evidence="2 3">Mal52</strain>
    </source>
</reference>
<name>A0A517ZLT2_9PLAN</name>
<dbReference type="RefSeq" id="WP_145375546.1">
    <property type="nucleotide sequence ID" value="NZ_CP036276.1"/>
</dbReference>
<dbReference type="InterPro" id="IPR049248">
    <property type="entry name" value="DUF6881"/>
</dbReference>
<evidence type="ECO:0000259" key="1">
    <source>
        <dbReference type="Pfam" id="PF21812"/>
    </source>
</evidence>
<dbReference type="Proteomes" id="UP000319383">
    <property type="component" value="Chromosome"/>
</dbReference>
<sequence>MSQARSYLRVEWVHDFATEPVMLYSELDDEMWELRKVEVFRNGTAGCADQNGRTGDTKLSKEPLPSIEEIGADPQFKPVEIGADEFEKIWTQYAS</sequence>
<evidence type="ECO:0000313" key="2">
    <source>
        <dbReference type="EMBL" id="QDU43438.1"/>
    </source>
</evidence>
<protein>
    <recommendedName>
        <fullName evidence="1">DUF6881 domain-containing protein</fullName>
    </recommendedName>
</protein>
<accession>A0A517ZLT2</accession>
<feature type="domain" description="DUF6881" evidence="1">
    <location>
        <begin position="6"/>
        <end position="93"/>
    </location>
</feature>
<proteinExistence type="predicted"/>
<dbReference type="EMBL" id="CP036276">
    <property type="protein sequence ID" value="QDU43438.1"/>
    <property type="molecule type" value="Genomic_DNA"/>
</dbReference>
<evidence type="ECO:0000313" key="3">
    <source>
        <dbReference type="Proteomes" id="UP000319383"/>
    </source>
</evidence>
<dbReference type="Pfam" id="PF21812">
    <property type="entry name" value="DUF6881"/>
    <property type="match status" value="1"/>
</dbReference>
<gene>
    <name evidence="2" type="ORF">Mal52_19120</name>
</gene>
<dbReference type="AlphaFoldDB" id="A0A517ZLT2"/>
<organism evidence="2 3">
    <name type="scientific">Symmachiella dynata</name>
    <dbReference type="NCBI Taxonomy" id="2527995"/>
    <lineage>
        <taxon>Bacteria</taxon>
        <taxon>Pseudomonadati</taxon>
        <taxon>Planctomycetota</taxon>
        <taxon>Planctomycetia</taxon>
        <taxon>Planctomycetales</taxon>
        <taxon>Planctomycetaceae</taxon>
        <taxon>Symmachiella</taxon>
    </lineage>
</organism>
<keyword evidence="3" id="KW-1185">Reference proteome</keyword>